<evidence type="ECO:0000259" key="3">
    <source>
        <dbReference type="PROSITE" id="PS51186"/>
    </source>
</evidence>
<evidence type="ECO:0000313" key="5">
    <source>
        <dbReference type="Proteomes" id="UP000320160"/>
    </source>
</evidence>
<dbReference type="CDD" id="cd04301">
    <property type="entry name" value="NAT_SF"/>
    <property type="match status" value="1"/>
</dbReference>
<evidence type="ECO:0000256" key="1">
    <source>
        <dbReference type="ARBA" id="ARBA00022679"/>
    </source>
</evidence>
<dbReference type="GO" id="GO:0016747">
    <property type="term" value="F:acyltransferase activity, transferring groups other than amino-acyl groups"/>
    <property type="evidence" value="ECO:0007669"/>
    <property type="project" value="InterPro"/>
</dbReference>
<dbReference type="PANTHER" id="PTHR43877">
    <property type="entry name" value="AMINOALKYLPHOSPHONATE N-ACETYLTRANSFERASE-RELATED-RELATED"/>
    <property type="match status" value="1"/>
</dbReference>
<dbReference type="Proteomes" id="UP000320160">
    <property type="component" value="Unassembled WGS sequence"/>
</dbReference>
<dbReference type="Gene3D" id="3.40.630.30">
    <property type="match status" value="1"/>
</dbReference>
<keyword evidence="5" id="KW-1185">Reference proteome</keyword>
<dbReference type="OrthoDB" id="143110at2"/>
<dbReference type="InterPro" id="IPR050832">
    <property type="entry name" value="Bact_Acetyltransf"/>
</dbReference>
<dbReference type="AlphaFoldDB" id="A0A553W9R1"/>
<dbReference type="InterPro" id="IPR016181">
    <property type="entry name" value="Acyl_CoA_acyltransferase"/>
</dbReference>
<keyword evidence="2" id="KW-0012">Acyltransferase</keyword>
<evidence type="ECO:0000256" key="2">
    <source>
        <dbReference type="ARBA" id="ARBA00023315"/>
    </source>
</evidence>
<dbReference type="InterPro" id="IPR000182">
    <property type="entry name" value="GNAT_dom"/>
</dbReference>
<dbReference type="RefSeq" id="WP_143776647.1">
    <property type="nucleotide sequence ID" value="NZ_VKKU01000002.1"/>
</dbReference>
<comment type="caution">
    <text evidence="4">The sequence shown here is derived from an EMBL/GenBank/DDBJ whole genome shotgun (WGS) entry which is preliminary data.</text>
</comment>
<accession>A0A553W9R1</accession>
<dbReference type="PROSITE" id="PS51186">
    <property type="entry name" value="GNAT"/>
    <property type="match status" value="1"/>
</dbReference>
<name>A0A553W9R1_9SPHN</name>
<proteinExistence type="predicted"/>
<sequence>MTPIFWRKAGPDDAAALAYLGAATFLSTFAFDHPGKPLIEHLDAEHSADYYAAKLARDDVDIILGETPLGAPVGYALLLSPEHPQYQREGDWELKRFYLLGPWQGGGNGRDLMARAIQVARDRGAQRLLLAVYESNTRAVAFYERAGFVHIGETVFMVGDVAFQDRVYAKDLAG</sequence>
<dbReference type="SUPFAM" id="SSF55729">
    <property type="entry name" value="Acyl-CoA N-acyltransferases (Nat)"/>
    <property type="match status" value="1"/>
</dbReference>
<feature type="domain" description="N-acetyltransferase" evidence="3">
    <location>
        <begin position="4"/>
        <end position="173"/>
    </location>
</feature>
<gene>
    <name evidence="4" type="ORF">FOM92_09505</name>
</gene>
<dbReference type="EMBL" id="VKKU01000002">
    <property type="protein sequence ID" value="TSB01427.1"/>
    <property type="molecule type" value="Genomic_DNA"/>
</dbReference>
<organism evidence="4 5">
    <name type="scientific">Sphingorhabdus contaminans</name>
    <dbReference type="NCBI Taxonomy" id="1343899"/>
    <lineage>
        <taxon>Bacteria</taxon>
        <taxon>Pseudomonadati</taxon>
        <taxon>Pseudomonadota</taxon>
        <taxon>Alphaproteobacteria</taxon>
        <taxon>Sphingomonadales</taxon>
        <taxon>Sphingomonadaceae</taxon>
        <taxon>Sphingorhabdus</taxon>
    </lineage>
</organism>
<evidence type="ECO:0000313" key="4">
    <source>
        <dbReference type="EMBL" id="TSB01427.1"/>
    </source>
</evidence>
<reference evidence="4 5" key="1">
    <citation type="submission" date="2019-07" db="EMBL/GenBank/DDBJ databases">
        <authorList>
            <person name="Park M."/>
        </authorList>
    </citation>
    <scope>NUCLEOTIDE SEQUENCE [LARGE SCALE GENOMIC DNA]</scope>
    <source>
        <strain evidence="4 5">KCTC32445</strain>
    </source>
</reference>
<keyword evidence="1 4" id="KW-0808">Transferase</keyword>
<protein>
    <submittedName>
        <fullName evidence="4">GNAT family N-acetyltransferase</fullName>
    </submittedName>
</protein>
<dbReference type="Pfam" id="PF00583">
    <property type="entry name" value="Acetyltransf_1"/>
    <property type="match status" value="1"/>
</dbReference>